<keyword evidence="2" id="KW-0732">Signal</keyword>
<dbReference type="AlphaFoldDB" id="A0A8W8NQ63"/>
<feature type="signal peptide" evidence="2">
    <location>
        <begin position="1"/>
        <end position="22"/>
    </location>
</feature>
<evidence type="ECO:0000256" key="2">
    <source>
        <dbReference type="SAM" id="SignalP"/>
    </source>
</evidence>
<accession>A0A8W8NQ63</accession>
<organism evidence="3 4">
    <name type="scientific">Magallana gigas</name>
    <name type="common">Pacific oyster</name>
    <name type="synonym">Crassostrea gigas</name>
    <dbReference type="NCBI Taxonomy" id="29159"/>
    <lineage>
        <taxon>Eukaryota</taxon>
        <taxon>Metazoa</taxon>
        <taxon>Spiralia</taxon>
        <taxon>Lophotrochozoa</taxon>
        <taxon>Mollusca</taxon>
        <taxon>Bivalvia</taxon>
        <taxon>Autobranchia</taxon>
        <taxon>Pteriomorphia</taxon>
        <taxon>Ostreida</taxon>
        <taxon>Ostreoidea</taxon>
        <taxon>Ostreidae</taxon>
        <taxon>Magallana</taxon>
    </lineage>
</organism>
<name>A0A8W8NQ63_MAGGI</name>
<reference evidence="3" key="1">
    <citation type="submission" date="2022-08" db="UniProtKB">
        <authorList>
            <consortium name="EnsemblMetazoa"/>
        </authorList>
    </citation>
    <scope>IDENTIFICATION</scope>
    <source>
        <strain evidence="3">05x7-T-G4-1.051#20</strain>
    </source>
</reference>
<dbReference type="EnsemblMetazoa" id="G6739.1">
    <property type="protein sequence ID" value="G6739.1:cds"/>
    <property type="gene ID" value="G6739"/>
</dbReference>
<proteinExistence type="predicted"/>
<evidence type="ECO:0000313" key="4">
    <source>
        <dbReference type="Proteomes" id="UP000005408"/>
    </source>
</evidence>
<evidence type="ECO:0000313" key="3">
    <source>
        <dbReference type="EnsemblMetazoa" id="G6739.1:cds"/>
    </source>
</evidence>
<dbReference type="Proteomes" id="UP000005408">
    <property type="component" value="Unassembled WGS sequence"/>
</dbReference>
<evidence type="ECO:0000256" key="1">
    <source>
        <dbReference type="SAM" id="MobiDB-lite"/>
    </source>
</evidence>
<feature type="chain" id="PRO_5036488916" evidence="2">
    <location>
        <begin position="23"/>
        <end position="114"/>
    </location>
</feature>
<sequence>MNFRLCLIFLLELFMFIEQQHAQDSGEYFLSYNSEELPSPILKKAINNLVIHPKNCPGAYRKRNSEIPDSRQEQIPDSLSNRDSDGPVWPLSGILTAIHRLRHHHRFNYDDDSI</sequence>
<feature type="compositionally biased region" description="Basic and acidic residues" evidence="1">
    <location>
        <begin position="63"/>
        <end position="85"/>
    </location>
</feature>
<protein>
    <submittedName>
        <fullName evidence="3">Uncharacterized protein</fullName>
    </submittedName>
</protein>
<feature type="region of interest" description="Disordered" evidence="1">
    <location>
        <begin position="59"/>
        <end position="88"/>
    </location>
</feature>
<keyword evidence="4" id="KW-1185">Reference proteome</keyword>